<dbReference type="GO" id="GO:0018738">
    <property type="term" value="F:S-formylglutathione hydrolase activity"/>
    <property type="evidence" value="ECO:0007669"/>
    <property type="project" value="UniProtKB-UniRule"/>
</dbReference>
<organism evidence="9 10">
    <name type="scientific">Stappia sediminis</name>
    <dbReference type="NCBI Taxonomy" id="2692190"/>
    <lineage>
        <taxon>Bacteria</taxon>
        <taxon>Pseudomonadati</taxon>
        <taxon>Pseudomonadota</taxon>
        <taxon>Alphaproteobacteria</taxon>
        <taxon>Hyphomicrobiales</taxon>
        <taxon>Stappiaceae</taxon>
        <taxon>Stappia</taxon>
    </lineage>
</organism>
<comment type="function">
    <text evidence="8">Serine hydrolase involved in the detoxification of formaldehyde.</text>
</comment>
<gene>
    <name evidence="9" type="primary">fghA</name>
    <name evidence="9" type="ORF">GR183_01435</name>
</gene>
<evidence type="ECO:0000256" key="6">
    <source>
        <dbReference type="NCBIfam" id="TIGR02821"/>
    </source>
</evidence>
<dbReference type="SUPFAM" id="SSF53474">
    <property type="entry name" value="alpha/beta-Hydrolases"/>
    <property type="match status" value="1"/>
</dbReference>
<dbReference type="PANTHER" id="PTHR10061">
    <property type="entry name" value="S-FORMYLGLUTATHIONE HYDROLASE"/>
    <property type="match status" value="1"/>
</dbReference>
<evidence type="ECO:0000256" key="2">
    <source>
        <dbReference type="ARBA" id="ARBA00012479"/>
    </source>
</evidence>
<dbReference type="InterPro" id="IPR014186">
    <property type="entry name" value="S-formylglutathione_hydrol"/>
</dbReference>
<comment type="catalytic activity">
    <reaction evidence="5 8">
        <text>S-formylglutathione + H2O = formate + glutathione + H(+)</text>
        <dbReference type="Rhea" id="RHEA:14961"/>
        <dbReference type="ChEBI" id="CHEBI:15377"/>
        <dbReference type="ChEBI" id="CHEBI:15378"/>
        <dbReference type="ChEBI" id="CHEBI:15740"/>
        <dbReference type="ChEBI" id="CHEBI:57688"/>
        <dbReference type="ChEBI" id="CHEBI:57925"/>
        <dbReference type="EC" id="3.1.2.12"/>
    </reaction>
</comment>
<dbReference type="EC" id="3.1.2.12" evidence="2 6"/>
<evidence type="ECO:0000256" key="5">
    <source>
        <dbReference type="ARBA" id="ARBA00047590"/>
    </source>
</evidence>
<comment type="caution">
    <text evidence="9">The sequence shown here is derived from an EMBL/GenBank/DDBJ whole genome shotgun (WGS) entry which is preliminary data.</text>
</comment>
<evidence type="ECO:0000313" key="10">
    <source>
        <dbReference type="Proteomes" id="UP000433101"/>
    </source>
</evidence>
<feature type="active site" description="Charge relay system" evidence="7">
    <location>
        <position position="223"/>
    </location>
</feature>
<dbReference type="GO" id="GO:0052689">
    <property type="term" value="F:carboxylic ester hydrolase activity"/>
    <property type="evidence" value="ECO:0007669"/>
    <property type="project" value="UniProtKB-KW"/>
</dbReference>
<feature type="active site" description="Charge relay system" evidence="7">
    <location>
        <position position="256"/>
    </location>
</feature>
<dbReference type="PANTHER" id="PTHR10061:SF0">
    <property type="entry name" value="S-FORMYLGLUTATHIONE HYDROLASE"/>
    <property type="match status" value="1"/>
</dbReference>
<protein>
    <recommendedName>
        <fullName evidence="2 6">S-formylglutathione hydrolase</fullName>
        <ecNumber evidence="2 6">3.1.2.12</ecNumber>
    </recommendedName>
</protein>
<dbReference type="InterPro" id="IPR000801">
    <property type="entry name" value="Esterase-like"/>
</dbReference>
<dbReference type="Pfam" id="PF00756">
    <property type="entry name" value="Esterase"/>
    <property type="match status" value="1"/>
</dbReference>
<evidence type="ECO:0000313" key="9">
    <source>
        <dbReference type="EMBL" id="MXN63552.1"/>
    </source>
</evidence>
<dbReference type="NCBIfam" id="TIGR02821">
    <property type="entry name" value="fghA_ester_D"/>
    <property type="match status" value="1"/>
</dbReference>
<evidence type="ECO:0000256" key="1">
    <source>
        <dbReference type="ARBA" id="ARBA00005622"/>
    </source>
</evidence>
<keyword evidence="4 8" id="KW-0378">Hydrolase</keyword>
<dbReference type="GO" id="GO:0005829">
    <property type="term" value="C:cytosol"/>
    <property type="evidence" value="ECO:0007669"/>
    <property type="project" value="TreeGrafter"/>
</dbReference>
<reference evidence="9 10" key="1">
    <citation type="submission" date="2019-12" db="EMBL/GenBank/DDBJ databases">
        <authorList>
            <person name="Li M."/>
        </authorList>
    </citation>
    <scope>NUCLEOTIDE SEQUENCE [LARGE SCALE GENOMIC DNA]</scope>
    <source>
        <strain evidence="9 10">GBMRC 2046</strain>
    </source>
</reference>
<keyword evidence="3 8" id="KW-0719">Serine esterase</keyword>
<evidence type="ECO:0000256" key="8">
    <source>
        <dbReference type="RuleBase" id="RU363068"/>
    </source>
</evidence>
<dbReference type="FunFam" id="3.40.50.1820:FF:000002">
    <property type="entry name" value="S-formylglutathione hydrolase"/>
    <property type="match status" value="1"/>
</dbReference>
<evidence type="ECO:0000256" key="3">
    <source>
        <dbReference type="ARBA" id="ARBA00022487"/>
    </source>
</evidence>
<evidence type="ECO:0000256" key="4">
    <source>
        <dbReference type="ARBA" id="ARBA00022801"/>
    </source>
</evidence>
<dbReference type="GO" id="GO:0046294">
    <property type="term" value="P:formaldehyde catabolic process"/>
    <property type="evidence" value="ECO:0007669"/>
    <property type="project" value="InterPro"/>
</dbReference>
<dbReference type="AlphaFoldDB" id="A0A7X3LR37"/>
<dbReference type="Gene3D" id="3.40.50.1820">
    <property type="entry name" value="alpha/beta hydrolase"/>
    <property type="match status" value="1"/>
</dbReference>
<dbReference type="InterPro" id="IPR029058">
    <property type="entry name" value="AB_hydrolase_fold"/>
</dbReference>
<comment type="similarity">
    <text evidence="1 8">Belongs to the esterase D family.</text>
</comment>
<sequence length="278" mass="30524">MQLISNARAFGGEQRVYRHRSSSTGTDMDVAVFLPEEALRGELCPTLFYLSGLTCTWENVTVKGGAQRPAADHGMIFIAPDTSPRGEGVADDEAYDLGQGAGFYVNATQEPWAAHFRMEDYVARELPKLLAESLPVDADAIGVTGHSMGGHGALTLAMRHPDVFRSLSAFAPITNPLDCPWGHKALGAYLGEDRAKWAEHDACELARSRGFRGDILIDQGQADGFLEEQLKPWAFDAACREAGIDLTLRLLGGYDHSYYFISTFMEDHVAWHAQRLFG</sequence>
<feature type="active site" description="Charge relay system" evidence="7">
    <location>
        <position position="147"/>
    </location>
</feature>
<dbReference type="Proteomes" id="UP000433101">
    <property type="component" value="Unassembled WGS sequence"/>
</dbReference>
<accession>A0A7X3LR37</accession>
<dbReference type="EMBL" id="WUMV01000001">
    <property type="protein sequence ID" value="MXN63552.1"/>
    <property type="molecule type" value="Genomic_DNA"/>
</dbReference>
<dbReference type="RefSeq" id="WP_160774179.1">
    <property type="nucleotide sequence ID" value="NZ_WUMV01000001.1"/>
</dbReference>
<keyword evidence="10" id="KW-1185">Reference proteome</keyword>
<name>A0A7X3LR37_9HYPH</name>
<evidence type="ECO:0000256" key="7">
    <source>
        <dbReference type="PIRSR" id="PIRSR614186-1"/>
    </source>
</evidence>
<proteinExistence type="inferred from homology"/>